<proteinExistence type="predicted"/>
<name>A0ABR8PFU6_9BACL</name>
<gene>
    <name evidence="1" type="primary">sirA</name>
    <name evidence="1" type="ORF">H9659_01685</name>
</gene>
<sequence length="148" mass="17229">MRTYGIYKIKEMYQTFVLGRERLLYDLLRADGRENHLQEVRYLCDRLEIRDVEQAIMSELGKNFHTVEAGDMKYTLTHPLKGTIDIGFSSHALHAVCHGSRMLDLDLFVALSSVEDRYFAIMDEAGEWGWLKPVRYTSSPLESQYVFV</sequence>
<dbReference type="Proteomes" id="UP000659496">
    <property type="component" value="Unassembled WGS sequence"/>
</dbReference>
<dbReference type="EMBL" id="JACSQY010000001">
    <property type="protein sequence ID" value="MBD7907043.1"/>
    <property type="molecule type" value="Genomic_DNA"/>
</dbReference>
<dbReference type="Pfam" id="PF10747">
    <property type="entry name" value="SirA"/>
    <property type="match status" value="1"/>
</dbReference>
<reference evidence="1 2" key="1">
    <citation type="submission" date="2020-08" db="EMBL/GenBank/DDBJ databases">
        <title>A Genomic Blueprint of the Chicken Gut Microbiome.</title>
        <authorList>
            <person name="Gilroy R."/>
            <person name="Ravi A."/>
            <person name="Getino M."/>
            <person name="Pursley I."/>
            <person name="Horton D.L."/>
            <person name="Alikhan N.-F."/>
            <person name="Baker D."/>
            <person name="Gharbi K."/>
            <person name="Hall N."/>
            <person name="Watson M."/>
            <person name="Adriaenssens E.M."/>
            <person name="Foster-Nyarko E."/>
            <person name="Jarju S."/>
            <person name="Secka A."/>
            <person name="Antonio M."/>
            <person name="Oren A."/>
            <person name="Chaudhuri R."/>
            <person name="La Ragione R.M."/>
            <person name="Hildebrand F."/>
            <person name="Pallen M.J."/>
        </authorList>
    </citation>
    <scope>NUCLEOTIDE SEQUENCE [LARGE SCALE GENOMIC DNA]</scope>
    <source>
        <strain evidence="1 2">Sa3CUA8</strain>
    </source>
</reference>
<organism evidence="1 2">
    <name type="scientific">Sporosarcina gallistercoris</name>
    <dbReference type="NCBI Taxonomy" id="2762245"/>
    <lineage>
        <taxon>Bacteria</taxon>
        <taxon>Bacillati</taxon>
        <taxon>Bacillota</taxon>
        <taxon>Bacilli</taxon>
        <taxon>Bacillales</taxon>
        <taxon>Caryophanaceae</taxon>
        <taxon>Sporosarcina</taxon>
    </lineage>
</organism>
<dbReference type="Gene3D" id="3.30.310.250">
    <property type="entry name" value="Sporulation inhibitor of replication protein SirA"/>
    <property type="match status" value="1"/>
</dbReference>
<dbReference type="InterPro" id="IPR019683">
    <property type="entry name" value="SirA"/>
</dbReference>
<evidence type="ECO:0000313" key="2">
    <source>
        <dbReference type="Proteomes" id="UP000659496"/>
    </source>
</evidence>
<dbReference type="InterPro" id="IPR038449">
    <property type="entry name" value="SirA_sf"/>
</dbReference>
<keyword evidence="2" id="KW-1185">Reference proteome</keyword>
<accession>A0ABR8PFU6</accession>
<dbReference type="RefSeq" id="WP_191688168.1">
    <property type="nucleotide sequence ID" value="NZ_JACSQY010000001.1"/>
</dbReference>
<comment type="caution">
    <text evidence="1">The sequence shown here is derived from an EMBL/GenBank/DDBJ whole genome shotgun (WGS) entry which is preliminary data.</text>
</comment>
<protein>
    <submittedName>
        <fullName evidence="1">Sporulation inhibitor of replication protein SirA</fullName>
    </submittedName>
</protein>
<evidence type="ECO:0000313" key="1">
    <source>
        <dbReference type="EMBL" id="MBD7907043.1"/>
    </source>
</evidence>